<dbReference type="AlphaFoldDB" id="A0A034W2V3"/>
<proteinExistence type="predicted"/>
<organism evidence="1">
    <name type="scientific">Bactrocera dorsalis</name>
    <name type="common">Oriental fruit fly</name>
    <name type="synonym">Dacus dorsalis</name>
    <dbReference type="NCBI Taxonomy" id="27457"/>
    <lineage>
        <taxon>Eukaryota</taxon>
        <taxon>Metazoa</taxon>
        <taxon>Ecdysozoa</taxon>
        <taxon>Arthropoda</taxon>
        <taxon>Hexapoda</taxon>
        <taxon>Insecta</taxon>
        <taxon>Pterygota</taxon>
        <taxon>Neoptera</taxon>
        <taxon>Endopterygota</taxon>
        <taxon>Diptera</taxon>
        <taxon>Brachycera</taxon>
        <taxon>Muscomorpha</taxon>
        <taxon>Tephritoidea</taxon>
        <taxon>Tephritidae</taxon>
        <taxon>Bactrocera</taxon>
        <taxon>Bactrocera</taxon>
    </lineage>
</organism>
<reference evidence="1" key="1">
    <citation type="journal article" date="2014" name="BMC Genomics">
        <title>Characterizing the developmental transcriptome of the oriental fruit fly, Bactrocera dorsalis (Diptera: Tephritidae) through comparative genomic analysis with Drosophila melanogaster utilizing modENCODE datasets.</title>
        <authorList>
            <person name="Geib S.M."/>
            <person name="Calla B."/>
            <person name="Hall B."/>
            <person name="Hou S."/>
            <person name="Manoukis N.C."/>
        </authorList>
    </citation>
    <scope>NUCLEOTIDE SEQUENCE</scope>
    <source>
        <strain evidence="1">Punador</strain>
    </source>
</reference>
<dbReference type="OrthoDB" id="1747274at2759"/>
<accession>A0A034W2V3</accession>
<protein>
    <submittedName>
        <fullName evidence="1">Uncharacterized protein</fullName>
    </submittedName>
</protein>
<sequence length="117" mass="13487">MQNDQECRNFIVKLKRLPVDKYSKIYTPTQQNNVALQEQCITNSFPGSSEKQLQIPKGFKKVSNRKRCDHKSTGPVLKNLPKGCKPLRVRVKRINAITHQIEKEEREIGISSINIKL</sequence>
<name>A0A034W2V3_BACDO</name>
<dbReference type="EMBL" id="GAKP01010849">
    <property type="protein sequence ID" value="JAC48103.1"/>
    <property type="molecule type" value="Transcribed_RNA"/>
</dbReference>
<evidence type="ECO:0000313" key="1">
    <source>
        <dbReference type="EMBL" id="JAC48103.1"/>
    </source>
</evidence>